<protein>
    <submittedName>
        <fullName evidence="2">WXG100 family type VII secretion target</fullName>
    </submittedName>
</protein>
<proteinExistence type="predicted"/>
<organism evidence="2 3">
    <name type="scientific">Glycomyces mayteni</name>
    <dbReference type="NCBI Taxonomy" id="543887"/>
    <lineage>
        <taxon>Bacteria</taxon>
        <taxon>Bacillati</taxon>
        <taxon>Actinomycetota</taxon>
        <taxon>Actinomycetes</taxon>
        <taxon>Glycomycetales</taxon>
        <taxon>Glycomycetaceae</taxon>
        <taxon>Glycomyces</taxon>
    </lineage>
</organism>
<dbReference type="Proteomes" id="UP001596470">
    <property type="component" value="Unassembled WGS sequence"/>
</dbReference>
<keyword evidence="3" id="KW-1185">Reference proteome</keyword>
<evidence type="ECO:0000256" key="1">
    <source>
        <dbReference type="SAM" id="Coils"/>
    </source>
</evidence>
<evidence type="ECO:0000313" key="3">
    <source>
        <dbReference type="Proteomes" id="UP001596470"/>
    </source>
</evidence>
<dbReference type="EMBL" id="JBHSYS010000004">
    <property type="protein sequence ID" value="MFC6959539.1"/>
    <property type="molecule type" value="Genomic_DNA"/>
</dbReference>
<accession>A0ABW2DE88</accession>
<feature type="coiled-coil region" evidence="1">
    <location>
        <begin position="70"/>
        <end position="97"/>
    </location>
</feature>
<sequence>MVVKLDLESIREGAQQLDAATETVQGLFDQFKSSVEGLADSFGGDMIGSLLDLAHQVCMEAITECISTNIEDLGDYAKNLREMADAHEDNDAEVERLFKELLAALGRD</sequence>
<dbReference type="RefSeq" id="WP_382345531.1">
    <property type="nucleotide sequence ID" value="NZ_JBHMBP010000001.1"/>
</dbReference>
<name>A0ABW2DE88_9ACTN</name>
<keyword evidence="1" id="KW-0175">Coiled coil</keyword>
<reference evidence="3" key="1">
    <citation type="journal article" date="2019" name="Int. J. Syst. Evol. Microbiol.">
        <title>The Global Catalogue of Microorganisms (GCM) 10K type strain sequencing project: providing services to taxonomists for standard genome sequencing and annotation.</title>
        <authorList>
            <consortium name="The Broad Institute Genomics Platform"/>
            <consortium name="The Broad Institute Genome Sequencing Center for Infectious Disease"/>
            <person name="Wu L."/>
            <person name="Ma J."/>
        </authorList>
    </citation>
    <scope>NUCLEOTIDE SEQUENCE [LARGE SCALE GENOMIC DNA]</scope>
    <source>
        <strain evidence="3">KACC 12634</strain>
    </source>
</reference>
<dbReference type="SUPFAM" id="SSF140453">
    <property type="entry name" value="EsxAB dimer-like"/>
    <property type="match status" value="1"/>
</dbReference>
<gene>
    <name evidence="2" type="ORF">ACFQS3_20290</name>
</gene>
<evidence type="ECO:0000313" key="2">
    <source>
        <dbReference type="EMBL" id="MFC6959539.1"/>
    </source>
</evidence>
<dbReference type="InterPro" id="IPR036689">
    <property type="entry name" value="ESAT-6-like_sf"/>
</dbReference>
<comment type="caution">
    <text evidence="2">The sequence shown here is derived from an EMBL/GenBank/DDBJ whole genome shotgun (WGS) entry which is preliminary data.</text>
</comment>
<dbReference type="Gene3D" id="1.10.287.1060">
    <property type="entry name" value="ESAT-6-like"/>
    <property type="match status" value="1"/>
</dbReference>